<evidence type="ECO:0000256" key="3">
    <source>
        <dbReference type="ARBA" id="ARBA00006006"/>
    </source>
</evidence>
<evidence type="ECO:0000256" key="6">
    <source>
        <dbReference type="ARBA" id="ARBA00022723"/>
    </source>
</evidence>
<dbReference type="SUPFAM" id="SSF55486">
    <property type="entry name" value="Metalloproteases ('zincins'), catalytic domain"/>
    <property type="match status" value="1"/>
</dbReference>
<evidence type="ECO:0000256" key="8">
    <source>
        <dbReference type="ARBA" id="ARBA00022833"/>
    </source>
</evidence>
<keyword evidence="4 11" id="KW-0964">Secreted</keyword>
<dbReference type="Gene3D" id="1.10.390.10">
    <property type="entry name" value="Neutral Protease Domain 2"/>
    <property type="match status" value="1"/>
</dbReference>
<dbReference type="Proteomes" id="UP001648503">
    <property type="component" value="Unassembled WGS sequence"/>
</dbReference>
<dbReference type="Pfam" id="PF02128">
    <property type="entry name" value="Peptidase_M36"/>
    <property type="match status" value="1"/>
</dbReference>
<keyword evidence="8 11" id="KW-0862">Zinc</keyword>
<evidence type="ECO:0000256" key="1">
    <source>
        <dbReference type="ARBA" id="ARBA00001947"/>
    </source>
</evidence>
<feature type="chain" id="PRO_5044988844" description="Extracellular metalloproteinase" evidence="11">
    <location>
        <begin position="20"/>
        <end position="600"/>
    </location>
</feature>
<keyword evidence="5 11" id="KW-0645">Protease</keyword>
<name>A0ABQ8FG40_9FUNG</name>
<evidence type="ECO:0000256" key="7">
    <source>
        <dbReference type="ARBA" id="ARBA00022801"/>
    </source>
</evidence>
<evidence type="ECO:0000256" key="5">
    <source>
        <dbReference type="ARBA" id="ARBA00022670"/>
    </source>
</evidence>
<feature type="signal peptide" evidence="11">
    <location>
        <begin position="1"/>
        <end position="19"/>
    </location>
</feature>
<comment type="cofactor">
    <cofactor evidence="1 11">
        <name>Zn(2+)</name>
        <dbReference type="ChEBI" id="CHEBI:29105"/>
    </cofactor>
</comment>
<dbReference type="PANTHER" id="PTHR33478">
    <property type="entry name" value="EXTRACELLULAR METALLOPROTEINASE MEP"/>
    <property type="match status" value="1"/>
</dbReference>
<dbReference type="PANTHER" id="PTHR33478:SF1">
    <property type="entry name" value="EXTRACELLULAR METALLOPROTEINASE MEP"/>
    <property type="match status" value="1"/>
</dbReference>
<evidence type="ECO:0000256" key="11">
    <source>
        <dbReference type="RuleBase" id="RU364017"/>
    </source>
</evidence>
<comment type="caution">
    <text evidence="12">The sequence shown here is derived from an EMBL/GenBank/DDBJ whole genome shotgun (WGS) entry which is preliminary data.</text>
</comment>
<keyword evidence="7 11" id="KW-0378">Hydrolase</keyword>
<keyword evidence="13" id="KW-1185">Reference proteome</keyword>
<keyword evidence="9 11" id="KW-0482">Metalloprotease</keyword>
<protein>
    <recommendedName>
        <fullName evidence="11">Extracellular metalloproteinase</fullName>
        <ecNumber evidence="11">3.4.24.-</ecNumber>
    </recommendedName>
    <alternativeName>
        <fullName evidence="11">Fungalysin</fullName>
    </alternativeName>
</protein>
<dbReference type="PRINTS" id="PR00999">
    <property type="entry name" value="FUNGALYSIN"/>
</dbReference>
<evidence type="ECO:0000256" key="9">
    <source>
        <dbReference type="ARBA" id="ARBA00023049"/>
    </source>
</evidence>
<sequence length="600" mass="66590">MVAVSFILILALVSSTVVAQPGTNGLASLFSCLKPSETSEISTKIVYEWIPPSEKLITLTSNEDPVEIGLNYILQKLDLRSNEFKVKTSFTDHLGITHVYGVPLRLGSPIGNLHAAAHVTNGQVFFCSATIKNNPRLTKRSLPIPESRTVKSSEDAVKAAVDCLGVPFYPDITPVMESYWTGNRNILVWKFQLRNNPTTQWLQVKVNANTGDIVSKESFKREFTYTAIELPNKSPEDGFSKIVNPENFQASPNGWTSGYKTIGNNVEVKYKKGKTFKTTTLGIFSGGFDPISPPQTPTNVVAGVVNAFYVANTVHDTLYQYGFTEQAGNFQKNNFGKGGRDGDPVIINVQSSKKKNNAYFLAPPDGQSGVLNLHIFTATEPNRDSALDNTILTHELGHGLSGRLTGGAYEDLCMINLESLGLGEGYSDIIAIIFMAKLKDTRKTKKVIGEYVKECPGGMRRYPYTTDMKVNPLTYKDAIGETDTHRLGTIWASLLFEVYWNLVDKYGFSANLHDAKQKEGNIVFLQILVGTLMIQPCNPTFESARVAMLAADYAYYNGITQTPYQRRICQAWSWFRIIIRPDDGQFSMRSILALELETRV</sequence>
<keyword evidence="6 11" id="KW-0479">Metal-binding</keyword>
<dbReference type="EMBL" id="JAFCIX010000136">
    <property type="protein sequence ID" value="KAH6597731.1"/>
    <property type="molecule type" value="Genomic_DNA"/>
</dbReference>
<dbReference type="InterPro" id="IPR001842">
    <property type="entry name" value="Peptidase_M36"/>
</dbReference>
<evidence type="ECO:0000256" key="4">
    <source>
        <dbReference type="ARBA" id="ARBA00022525"/>
    </source>
</evidence>
<dbReference type="InterPro" id="IPR050371">
    <property type="entry name" value="Fungal_virulence_M36"/>
</dbReference>
<keyword evidence="11" id="KW-0732">Signal</keyword>
<keyword evidence="10 11" id="KW-0865">Zymogen</keyword>
<dbReference type="CDD" id="cd09596">
    <property type="entry name" value="M36"/>
    <property type="match status" value="1"/>
</dbReference>
<evidence type="ECO:0000313" key="13">
    <source>
        <dbReference type="Proteomes" id="UP001648503"/>
    </source>
</evidence>
<reference evidence="12 13" key="1">
    <citation type="submission" date="2021-02" db="EMBL/GenBank/DDBJ databases">
        <title>Variation within the Batrachochytrium salamandrivorans European outbreak.</title>
        <authorList>
            <person name="Kelly M."/>
            <person name="Pasmans F."/>
            <person name="Shea T.P."/>
            <person name="Munoz J.F."/>
            <person name="Carranza S."/>
            <person name="Cuomo C.A."/>
            <person name="Martel A."/>
        </authorList>
    </citation>
    <scope>NUCLEOTIDE SEQUENCE [LARGE SCALE GENOMIC DNA]</scope>
    <source>
        <strain evidence="12 13">AMFP18/2</strain>
    </source>
</reference>
<proteinExistence type="inferred from homology"/>
<evidence type="ECO:0000313" key="12">
    <source>
        <dbReference type="EMBL" id="KAH6597731.1"/>
    </source>
</evidence>
<comment type="subcellular location">
    <subcellularLocation>
        <location evidence="2 11">Secreted</location>
    </subcellularLocation>
</comment>
<gene>
    <name evidence="12" type="ORF">BASA50_004336</name>
</gene>
<dbReference type="InterPro" id="IPR027268">
    <property type="entry name" value="Peptidase_M4/M1_CTD_sf"/>
</dbReference>
<evidence type="ECO:0000256" key="2">
    <source>
        <dbReference type="ARBA" id="ARBA00004613"/>
    </source>
</evidence>
<accession>A0ABQ8FG40</accession>
<organism evidence="12 13">
    <name type="scientific">Batrachochytrium salamandrivorans</name>
    <dbReference type="NCBI Taxonomy" id="1357716"/>
    <lineage>
        <taxon>Eukaryota</taxon>
        <taxon>Fungi</taxon>
        <taxon>Fungi incertae sedis</taxon>
        <taxon>Chytridiomycota</taxon>
        <taxon>Chytridiomycota incertae sedis</taxon>
        <taxon>Chytridiomycetes</taxon>
        <taxon>Rhizophydiales</taxon>
        <taxon>Rhizophydiales incertae sedis</taxon>
        <taxon>Batrachochytrium</taxon>
    </lineage>
</organism>
<dbReference type="Gene3D" id="3.10.170.10">
    <property type="match status" value="1"/>
</dbReference>
<dbReference type="EC" id="3.4.24.-" evidence="11"/>
<evidence type="ECO:0000256" key="10">
    <source>
        <dbReference type="ARBA" id="ARBA00023145"/>
    </source>
</evidence>
<comment type="similarity">
    <text evidence="3 11">Belongs to the peptidase M36 family.</text>
</comment>